<evidence type="ECO:0000256" key="1">
    <source>
        <dbReference type="ARBA" id="ARBA00005857"/>
    </source>
</evidence>
<evidence type="ECO:0000313" key="6">
    <source>
        <dbReference type="Proteomes" id="UP000054608"/>
    </source>
</evidence>
<protein>
    <recommendedName>
        <fullName evidence="2">Tetratricopeptide repeat protein 38</fullName>
    </recommendedName>
</protein>
<evidence type="ECO:0000256" key="3">
    <source>
        <dbReference type="ARBA" id="ARBA00022737"/>
    </source>
</evidence>
<sequence length="433" mass="49800">MDTRFGLPVSTSSMEIVAALDHFHHQIIASGPAANDILSTVENNPQEVLVQVYCAAFYLYGQNSESTALARTHLLQAEKYLSGANLREQLLFEAVKNWMNLDYDAAIIVLTALIRLYPRDTLALKFSEWLFYCTGQAYQAKRYLALCESMVNENKADPHFLAMYSFALELSGHLTRACAVAQEAVAIERVSPWAHHTLAHYYLNTNQIESGRKHLEDFKPTWDSILPLLKGHNTWHIALFYLAMRDEEQVMLLFPQIFGPLPDLCTEQLDGISLLWRLELAGLPQAYGTTYIAEYLDNYPYEQYTGFNNIHYIYCLARAEQEAQVQRAIQSVMDYARNLPQGKSHSLWQHIILPFCQATYAYTQDNYDRAHQILAPIIMKFNQLGGSDAQGELFTQTYLTCLLKLHKKDEARKFFLQYLPHYRGTALESYWFQ</sequence>
<accession>A0A0W0XYY6</accession>
<comment type="caution">
    <text evidence="5">The sequence shown here is derived from an EMBL/GenBank/DDBJ whole genome shotgun (WGS) entry which is preliminary data.</text>
</comment>
<dbReference type="SUPFAM" id="SSF48452">
    <property type="entry name" value="TPR-like"/>
    <property type="match status" value="1"/>
</dbReference>
<organism evidence="5 6">
    <name type="scientific">Legionella rubrilucens</name>
    <dbReference type="NCBI Taxonomy" id="458"/>
    <lineage>
        <taxon>Bacteria</taxon>
        <taxon>Pseudomonadati</taxon>
        <taxon>Pseudomonadota</taxon>
        <taxon>Gammaproteobacteria</taxon>
        <taxon>Legionellales</taxon>
        <taxon>Legionellaceae</taxon>
        <taxon>Legionella</taxon>
    </lineage>
</organism>
<dbReference type="Proteomes" id="UP000054608">
    <property type="component" value="Unassembled WGS sequence"/>
</dbReference>
<gene>
    <name evidence="5" type="ORF">Lrub_0358</name>
</gene>
<dbReference type="InterPro" id="IPR011990">
    <property type="entry name" value="TPR-like_helical_dom_sf"/>
</dbReference>
<evidence type="ECO:0000256" key="2">
    <source>
        <dbReference type="ARBA" id="ARBA00019992"/>
    </source>
</evidence>
<dbReference type="RefSeq" id="WP_058530486.1">
    <property type="nucleotide sequence ID" value="NZ_CAAAIN010000008.1"/>
</dbReference>
<dbReference type="PANTHER" id="PTHR16263">
    <property type="entry name" value="TETRATRICOPEPTIDE REPEAT PROTEIN 38"/>
    <property type="match status" value="1"/>
</dbReference>
<keyword evidence="6" id="KW-1185">Reference proteome</keyword>
<dbReference type="OrthoDB" id="9815900at2"/>
<evidence type="ECO:0000256" key="4">
    <source>
        <dbReference type="ARBA" id="ARBA00022803"/>
    </source>
</evidence>
<name>A0A0W0XYY6_9GAMM</name>
<dbReference type="Gene3D" id="1.25.40.10">
    <property type="entry name" value="Tetratricopeptide repeat domain"/>
    <property type="match status" value="1"/>
</dbReference>
<keyword evidence="4" id="KW-0802">TPR repeat</keyword>
<keyword evidence="3" id="KW-0677">Repeat</keyword>
<proteinExistence type="inferred from homology"/>
<dbReference type="AlphaFoldDB" id="A0A0W0XYY6"/>
<dbReference type="STRING" id="458.Lrub_0358"/>
<dbReference type="PATRIC" id="fig|458.5.peg.368"/>
<comment type="similarity">
    <text evidence="1">Belongs to the TTC38 family.</text>
</comment>
<dbReference type="PANTHER" id="PTHR16263:SF4">
    <property type="entry name" value="TETRATRICOPEPTIDE REPEAT PROTEIN 38"/>
    <property type="match status" value="1"/>
</dbReference>
<dbReference type="EMBL" id="LNYT01000004">
    <property type="protein sequence ID" value="KTD49916.1"/>
    <property type="molecule type" value="Genomic_DNA"/>
</dbReference>
<reference evidence="5 6" key="1">
    <citation type="submission" date="2015-11" db="EMBL/GenBank/DDBJ databases">
        <title>Genomic analysis of 38 Legionella species identifies large and diverse effector repertoires.</title>
        <authorList>
            <person name="Burstein D."/>
            <person name="Amaro F."/>
            <person name="Zusman T."/>
            <person name="Lifshitz Z."/>
            <person name="Cohen O."/>
            <person name="Gilbert J.A."/>
            <person name="Pupko T."/>
            <person name="Shuman H.A."/>
            <person name="Segal G."/>
        </authorList>
    </citation>
    <scope>NUCLEOTIDE SEQUENCE [LARGE SCALE GENOMIC DNA]</scope>
    <source>
        <strain evidence="5 6">WA-270A-C2</strain>
    </source>
</reference>
<evidence type="ECO:0000313" key="5">
    <source>
        <dbReference type="EMBL" id="KTD49916.1"/>
    </source>
</evidence>
<dbReference type="InterPro" id="IPR033891">
    <property type="entry name" value="TTC38"/>
</dbReference>